<keyword evidence="1" id="KW-0472">Membrane</keyword>
<accession>A0A061G3A4</accession>
<feature type="transmembrane region" description="Helical" evidence="1">
    <location>
        <begin position="12"/>
        <end position="32"/>
    </location>
</feature>
<sequence length="74" mass="9029">MFFYLFSTLKMLTSRCFFASFIFFPFFFLNLLTLSEKLYISSACFLCKKWWVSYWTIWSSVISALFCFYACFYL</sequence>
<proteinExistence type="predicted"/>
<name>A0A061G3A4_THECC</name>
<gene>
    <name evidence="2" type="ORF">TCM_015644</name>
</gene>
<dbReference type="Gramene" id="EOY23888">
    <property type="protein sequence ID" value="EOY23888"/>
    <property type="gene ID" value="TCM_015644"/>
</dbReference>
<keyword evidence="1" id="KW-1133">Transmembrane helix</keyword>
<evidence type="ECO:0000313" key="3">
    <source>
        <dbReference type="Proteomes" id="UP000026915"/>
    </source>
</evidence>
<feature type="transmembrane region" description="Helical" evidence="1">
    <location>
        <begin position="52"/>
        <end position="72"/>
    </location>
</feature>
<reference evidence="2 3" key="1">
    <citation type="journal article" date="2013" name="Genome Biol.">
        <title>The genome sequence of the most widely cultivated cacao type and its use to identify candidate genes regulating pod color.</title>
        <authorList>
            <person name="Motamayor J.C."/>
            <person name="Mockaitis K."/>
            <person name="Schmutz J."/>
            <person name="Haiminen N."/>
            <person name="Iii D.L."/>
            <person name="Cornejo O."/>
            <person name="Findley S.D."/>
            <person name="Zheng P."/>
            <person name="Utro F."/>
            <person name="Royaert S."/>
            <person name="Saski C."/>
            <person name="Jenkins J."/>
            <person name="Podicheti R."/>
            <person name="Zhao M."/>
            <person name="Scheffler B.E."/>
            <person name="Stack J.C."/>
            <person name="Feltus F.A."/>
            <person name="Mustiga G.M."/>
            <person name="Amores F."/>
            <person name="Phillips W."/>
            <person name="Marelli J.P."/>
            <person name="May G.D."/>
            <person name="Shapiro H."/>
            <person name="Ma J."/>
            <person name="Bustamante C.D."/>
            <person name="Schnell R.J."/>
            <person name="Main D."/>
            <person name="Gilbert D."/>
            <person name="Parida L."/>
            <person name="Kuhn D.N."/>
        </authorList>
    </citation>
    <scope>NUCLEOTIDE SEQUENCE [LARGE SCALE GENOMIC DNA]</scope>
    <source>
        <strain evidence="3">cv. Matina 1-6</strain>
    </source>
</reference>
<dbReference type="AlphaFoldDB" id="A0A061G3A4"/>
<dbReference type="Proteomes" id="UP000026915">
    <property type="component" value="Chromosome 3"/>
</dbReference>
<evidence type="ECO:0000313" key="2">
    <source>
        <dbReference type="EMBL" id="EOY23888.1"/>
    </source>
</evidence>
<dbReference type="EMBL" id="CM001881">
    <property type="protein sequence ID" value="EOY23888.1"/>
    <property type="molecule type" value="Genomic_DNA"/>
</dbReference>
<keyword evidence="1" id="KW-0812">Transmembrane</keyword>
<dbReference type="HOGENOM" id="CLU_2692767_0_0_1"/>
<dbReference type="InParanoid" id="A0A061G3A4"/>
<protein>
    <submittedName>
        <fullName evidence="2">Uncharacterized protein</fullName>
    </submittedName>
</protein>
<evidence type="ECO:0000256" key="1">
    <source>
        <dbReference type="SAM" id="Phobius"/>
    </source>
</evidence>
<keyword evidence="3" id="KW-1185">Reference proteome</keyword>
<organism evidence="2 3">
    <name type="scientific">Theobroma cacao</name>
    <name type="common">Cacao</name>
    <name type="synonym">Cocoa</name>
    <dbReference type="NCBI Taxonomy" id="3641"/>
    <lineage>
        <taxon>Eukaryota</taxon>
        <taxon>Viridiplantae</taxon>
        <taxon>Streptophyta</taxon>
        <taxon>Embryophyta</taxon>
        <taxon>Tracheophyta</taxon>
        <taxon>Spermatophyta</taxon>
        <taxon>Magnoliopsida</taxon>
        <taxon>eudicotyledons</taxon>
        <taxon>Gunneridae</taxon>
        <taxon>Pentapetalae</taxon>
        <taxon>rosids</taxon>
        <taxon>malvids</taxon>
        <taxon>Malvales</taxon>
        <taxon>Malvaceae</taxon>
        <taxon>Byttnerioideae</taxon>
        <taxon>Theobroma</taxon>
    </lineage>
</organism>